<evidence type="ECO:0000313" key="2">
    <source>
        <dbReference type="EMBL" id="KUJ24250.1"/>
    </source>
</evidence>
<dbReference type="GeneID" id="28828862"/>
<dbReference type="KEGG" id="psco:LY89DRAFT_727285"/>
<evidence type="ECO:0000313" key="3">
    <source>
        <dbReference type="Proteomes" id="UP000070700"/>
    </source>
</evidence>
<feature type="compositionally biased region" description="Basic and acidic residues" evidence="1">
    <location>
        <begin position="16"/>
        <end position="26"/>
    </location>
</feature>
<keyword evidence="3" id="KW-1185">Reference proteome</keyword>
<dbReference type="Proteomes" id="UP000070700">
    <property type="component" value="Unassembled WGS sequence"/>
</dbReference>
<reference evidence="2 3" key="1">
    <citation type="submission" date="2015-10" db="EMBL/GenBank/DDBJ databases">
        <title>Full genome of DAOMC 229536 Phialocephala scopiformis, a fungal endophyte of spruce producing the potent anti-insectan compound rugulosin.</title>
        <authorList>
            <consortium name="DOE Joint Genome Institute"/>
            <person name="Walker A.K."/>
            <person name="Frasz S.L."/>
            <person name="Seifert K.A."/>
            <person name="Miller J.D."/>
            <person name="Mondo S.J."/>
            <person name="Labutti K."/>
            <person name="Lipzen A."/>
            <person name="Dockter R."/>
            <person name="Kennedy M."/>
            <person name="Grigoriev I.V."/>
            <person name="Spatafora J.W."/>
        </authorList>
    </citation>
    <scope>NUCLEOTIDE SEQUENCE [LARGE SCALE GENOMIC DNA]</scope>
    <source>
        <strain evidence="2 3">CBS 120377</strain>
    </source>
</reference>
<gene>
    <name evidence="2" type="ORF">LY89DRAFT_727285</name>
</gene>
<organism evidence="2 3">
    <name type="scientific">Mollisia scopiformis</name>
    <name type="common">Conifer needle endophyte fungus</name>
    <name type="synonym">Phialocephala scopiformis</name>
    <dbReference type="NCBI Taxonomy" id="149040"/>
    <lineage>
        <taxon>Eukaryota</taxon>
        <taxon>Fungi</taxon>
        <taxon>Dikarya</taxon>
        <taxon>Ascomycota</taxon>
        <taxon>Pezizomycotina</taxon>
        <taxon>Leotiomycetes</taxon>
        <taxon>Helotiales</taxon>
        <taxon>Mollisiaceae</taxon>
        <taxon>Mollisia</taxon>
    </lineage>
</organism>
<dbReference type="InParanoid" id="A0A194XV92"/>
<name>A0A194XV92_MOLSC</name>
<dbReference type="AlphaFoldDB" id="A0A194XV92"/>
<dbReference type="EMBL" id="KQ947404">
    <property type="protein sequence ID" value="KUJ24250.1"/>
    <property type="molecule type" value="Genomic_DNA"/>
</dbReference>
<sequence>MSSTEGGPQGLESQDEERAVVKDKSIRGPKKGKAVSQQQFSTKGHKVPRTNKYAHLRKPSEDSPTDEGSPADEVSPAEEGPPAM</sequence>
<protein>
    <submittedName>
        <fullName evidence="2">Uncharacterized protein</fullName>
    </submittedName>
</protein>
<evidence type="ECO:0000256" key="1">
    <source>
        <dbReference type="SAM" id="MobiDB-lite"/>
    </source>
</evidence>
<feature type="region of interest" description="Disordered" evidence="1">
    <location>
        <begin position="1"/>
        <end position="84"/>
    </location>
</feature>
<accession>A0A194XV92</accession>
<feature type="compositionally biased region" description="Basic residues" evidence="1">
    <location>
        <begin position="43"/>
        <end position="57"/>
    </location>
</feature>
<dbReference type="RefSeq" id="XP_018078605.1">
    <property type="nucleotide sequence ID" value="XM_018219136.1"/>
</dbReference>
<proteinExistence type="predicted"/>